<dbReference type="EMBL" id="CP038437">
    <property type="protein sequence ID" value="QEM80401.1"/>
    <property type="molecule type" value="Genomic_DNA"/>
</dbReference>
<dbReference type="AlphaFoldDB" id="A0A5C1NBS1"/>
<dbReference type="Pfam" id="PF02390">
    <property type="entry name" value="Methyltransf_4"/>
    <property type="match status" value="1"/>
</dbReference>
<protein>
    <recommendedName>
        <fullName evidence="3">tRNA (guanine(46)-N(7))-methyltransferase</fullName>
        <ecNumber evidence="3">2.1.1.33</ecNumber>
    </recommendedName>
</protein>
<evidence type="ECO:0000313" key="10">
    <source>
        <dbReference type="Proteomes" id="UP000324285"/>
    </source>
</evidence>
<dbReference type="SUPFAM" id="SSF53335">
    <property type="entry name" value="S-adenosyl-L-methionine-dependent methyltransferases"/>
    <property type="match status" value="1"/>
</dbReference>
<dbReference type="Proteomes" id="UP000324285">
    <property type="component" value="Chromosome"/>
</dbReference>
<dbReference type="Gene3D" id="3.40.50.150">
    <property type="entry name" value="Vaccinia Virus protein VP39"/>
    <property type="match status" value="1"/>
</dbReference>
<sequence>MTQFHSRPISSGQTEPHEDLTRRVGRALSHVWRKPISGHTRAAFEQADAWRRTRKGRGLILDSCCGVGLSTRKLAMRFPEYSVIGVDRSADRLSRDHGELPDNALLVRADLMDFWRLALAGGWRPERHYLLYPNPYPKSVQLKMRWHGHPVFPAIVGLGGRLEVRSNWRLYIEEFAIAVAQASGVTAPLGPFDPGDDPLTHFERKYQASGQPLWHLVVQLDYRPGLLPGTELMPGL</sequence>
<organism evidence="9 10">
    <name type="scientific">Halomonas binhaiensis</name>
    <dbReference type="NCBI Taxonomy" id="2562282"/>
    <lineage>
        <taxon>Bacteria</taxon>
        <taxon>Pseudomonadati</taxon>
        <taxon>Pseudomonadota</taxon>
        <taxon>Gammaproteobacteria</taxon>
        <taxon>Oceanospirillales</taxon>
        <taxon>Halomonadaceae</taxon>
        <taxon>Halomonas</taxon>
    </lineage>
</organism>
<evidence type="ECO:0000256" key="5">
    <source>
        <dbReference type="ARBA" id="ARBA00022679"/>
    </source>
</evidence>
<evidence type="ECO:0000256" key="4">
    <source>
        <dbReference type="ARBA" id="ARBA00022603"/>
    </source>
</evidence>
<evidence type="ECO:0000256" key="2">
    <source>
        <dbReference type="ARBA" id="ARBA00003015"/>
    </source>
</evidence>
<dbReference type="InterPro" id="IPR029063">
    <property type="entry name" value="SAM-dependent_MTases_sf"/>
</dbReference>
<keyword evidence="4 9" id="KW-0489">Methyltransferase</keyword>
<evidence type="ECO:0000256" key="1">
    <source>
        <dbReference type="ARBA" id="ARBA00000142"/>
    </source>
</evidence>
<keyword evidence="7" id="KW-0819">tRNA processing</keyword>
<keyword evidence="6" id="KW-0949">S-adenosyl-L-methionine</keyword>
<dbReference type="KEGG" id="hbh:E4T21_01645"/>
<reference evidence="9" key="1">
    <citation type="submission" date="2021-02" db="EMBL/GenBank/DDBJ databases">
        <title>Strain Y2R2, a novel species of the genus Halomonas.</title>
        <authorList>
            <person name="Huang H."/>
        </authorList>
    </citation>
    <scope>NUCLEOTIDE SEQUENCE</scope>
    <source>
        <strain evidence="9">Y2R2</strain>
    </source>
</reference>
<comment type="function">
    <text evidence="2">Catalyzes the formation of N(7)-methylguanine at position 46 (m7G46) in tRNA.</text>
</comment>
<dbReference type="PROSITE" id="PS51625">
    <property type="entry name" value="SAM_MT_TRMB"/>
    <property type="match status" value="1"/>
</dbReference>
<evidence type="ECO:0000256" key="3">
    <source>
        <dbReference type="ARBA" id="ARBA00011977"/>
    </source>
</evidence>
<name>A0A5C1NBS1_9GAMM</name>
<dbReference type="EC" id="2.1.1.33" evidence="3"/>
<evidence type="ECO:0000256" key="7">
    <source>
        <dbReference type="ARBA" id="ARBA00022694"/>
    </source>
</evidence>
<dbReference type="InterPro" id="IPR003358">
    <property type="entry name" value="tRNA_(Gua-N-7)_MeTrfase_Trmb"/>
</dbReference>
<accession>A0A5C1NBS1</accession>
<gene>
    <name evidence="9" type="ORF">E4T21_01645</name>
</gene>
<feature type="region of interest" description="Disordered" evidence="8">
    <location>
        <begin position="1"/>
        <end position="20"/>
    </location>
</feature>
<evidence type="ECO:0000313" key="9">
    <source>
        <dbReference type="EMBL" id="QEM80401.1"/>
    </source>
</evidence>
<keyword evidence="5" id="KW-0808">Transferase</keyword>
<dbReference type="RefSeq" id="WP_149282942.1">
    <property type="nucleotide sequence ID" value="NZ_CP038437.2"/>
</dbReference>
<feature type="compositionally biased region" description="Polar residues" evidence="8">
    <location>
        <begin position="1"/>
        <end position="14"/>
    </location>
</feature>
<comment type="catalytic activity">
    <reaction evidence="1">
        <text>guanosine(46) in tRNA + S-adenosyl-L-methionine = N(7)-methylguanosine(46) in tRNA + S-adenosyl-L-homocysteine</text>
        <dbReference type="Rhea" id="RHEA:42708"/>
        <dbReference type="Rhea" id="RHEA-COMP:10188"/>
        <dbReference type="Rhea" id="RHEA-COMP:10189"/>
        <dbReference type="ChEBI" id="CHEBI:57856"/>
        <dbReference type="ChEBI" id="CHEBI:59789"/>
        <dbReference type="ChEBI" id="CHEBI:74269"/>
        <dbReference type="ChEBI" id="CHEBI:74480"/>
        <dbReference type="EC" id="2.1.1.33"/>
    </reaction>
</comment>
<evidence type="ECO:0000256" key="8">
    <source>
        <dbReference type="SAM" id="MobiDB-lite"/>
    </source>
</evidence>
<dbReference type="OrthoDB" id="9809889at2"/>
<dbReference type="GO" id="GO:0008176">
    <property type="term" value="F:tRNA (guanine(46)-N7)-methyltransferase activity"/>
    <property type="evidence" value="ECO:0007669"/>
    <property type="project" value="UniProtKB-EC"/>
</dbReference>
<evidence type="ECO:0000256" key="6">
    <source>
        <dbReference type="ARBA" id="ARBA00022691"/>
    </source>
</evidence>
<proteinExistence type="predicted"/>
<keyword evidence="10" id="KW-1185">Reference proteome</keyword>